<feature type="transmembrane region" description="Helical" evidence="1">
    <location>
        <begin position="21"/>
        <end position="38"/>
    </location>
</feature>
<proteinExistence type="predicted"/>
<dbReference type="EMBL" id="FOHO01000011">
    <property type="protein sequence ID" value="SET81627.1"/>
    <property type="molecule type" value="Genomic_DNA"/>
</dbReference>
<dbReference type="PIRSF" id="PIRSF033535">
    <property type="entry name" value="UCP033535_plp"/>
    <property type="match status" value="1"/>
</dbReference>
<organism evidence="2 3">
    <name type="scientific">Paracoccus homiensis</name>
    <dbReference type="NCBI Taxonomy" id="364199"/>
    <lineage>
        <taxon>Bacteria</taxon>
        <taxon>Pseudomonadati</taxon>
        <taxon>Pseudomonadota</taxon>
        <taxon>Alphaproteobacteria</taxon>
        <taxon>Rhodobacterales</taxon>
        <taxon>Paracoccaceae</taxon>
        <taxon>Paracoccus</taxon>
    </lineage>
</organism>
<evidence type="ECO:0000256" key="1">
    <source>
        <dbReference type="SAM" id="Phobius"/>
    </source>
</evidence>
<evidence type="ECO:0000313" key="3">
    <source>
        <dbReference type="Proteomes" id="UP000199180"/>
    </source>
</evidence>
<keyword evidence="1" id="KW-0472">Membrane</keyword>
<sequence>MTSGSTLSAPAQKAPAPSRRGLYIGFGAAIVVLAAMAIDTTVVQIGSDADVRAQVFSPDSYGQAEFPRIAEVVKSRAVDAATLAPAVLADKNAAAEEYGVPASTGAIMFTTVTGTVGEGKSGVYKLQAEGVPDDITVRVQTGPAVNGTDLRDAPGDIEFGQFKNQIEYQDAGSGINRAMKAAILDPIDNSDLTGKTMTVTGAFRLINPKNWMITPVELSVE</sequence>
<dbReference type="Pfam" id="PF10054">
    <property type="entry name" value="DUF2291"/>
    <property type="match status" value="1"/>
</dbReference>
<keyword evidence="1" id="KW-0812">Transmembrane</keyword>
<keyword evidence="2" id="KW-0449">Lipoprotein</keyword>
<dbReference type="InterPro" id="IPR014582">
    <property type="entry name" value="UCP033535_lipo"/>
</dbReference>
<dbReference type="RefSeq" id="WP_090736142.1">
    <property type="nucleotide sequence ID" value="NZ_FOHO01000011.1"/>
</dbReference>
<keyword evidence="3" id="KW-1185">Reference proteome</keyword>
<dbReference type="Proteomes" id="UP000199180">
    <property type="component" value="Unassembled WGS sequence"/>
</dbReference>
<keyword evidence="1" id="KW-1133">Transmembrane helix</keyword>
<reference evidence="2 3" key="1">
    <citation type="submission" date="2016-10" db="EMBL/GenBank/DDBJ databases">
        <authorList>
            <person name="de Groot N.N."/>
        </authorList>
    </citation>
    <scope>NUCLEOTIDE SEQUENCE [LARGE SCALE GENOMIC DNA]</scope>
    <source>
        <strain evidence="2 3">DSM 17862</strain>
    </source>
</reference>
<accession>A0A1I0HCM2</accession>
<gene>
    <name evidence="2" type="ORF">SAMN04489858_1119</name>
</gene>
<dbReference type="OrthoDB" id="6631333at2"/>
<protein>
    <submittedName>
        <fullName evidence="2">Predicted lipoprotein</fullName>
    </submittedName>
</protein>
<evidence type="ECO:0000313" key="2">
    <source>
        <dbReference type="EMBL" id="SET81627.1"/>
    </source>
</evidence>
<dbReference type="InterPro" id="IPR036215">
    <property type="entry name" value="TM0957-like_sf"/>
</dbReference>
<dbReference type="AlphaFoldDB" id="A0A1I0HCM2"/>
<dbReference type="SUPFAM" id="SSF141318">
    <property type="entry name" value="TM0957-like"/>
    <property type="match status" value="1"/>
</dbReference>
<dbReference type="STRING" id="364199.SAMN04489858_1119"/>
<name>A0A1I0HCM2_9RHOB</name>